<proteinExistence type="predicted"/>
<dbReference type="Proteomes" id="UP000077519">
    <property type="component" value="Unassembled WGS sequence"/>
</dbReference>
<accession>A0A177YBD9</accession>
<dbReference type="EMBL" id="LVHI01000023">
    <property type="protein sequence ID" value="OAK52519.1"/>
    <property type="molecule type" value="Genomic_DNA"/>
</dbReference>
<evidence type="ECO:0000259" key="1">
    <source>
        <dbReference type="Pfam" id="PF18007"/>
    </source>
</evidence>
<organism evidence="2 3">
    <name type="scientific">Rhodococcoides kyotonense</name>
    <dbReference type="NCBI Taxonomy" id="398843"/>
    <lineage>
        <taxon>Bacteria</taxon>
        <taxon>Bacillati</taxon>
        <taxon>Actinomycetota</taxon>
        <taxon>Actinomycetes</taxon>
        <taxon>Mycobacteriales</taxon>
        <taxon>Nocardiaceae</taxon>
        <taxon>Rhodococcoides</taxon>
    </lineage>
</organism>
<gene>
    <name evidence="2" type="ORF">A3K89_06755</name>
</gene>
<feature type="domain" description="Rv3651-like N-terminal" evidence="1">
    <location>
        <begin position="7"/>
        <end position="106"/>
    </location>
</feature>
<dbReference type="RefSeq" id="WP_068427999.1">
    <property type="nucleotide sequence ID" value="NZ_LVHI01000023.1"/>
</dbReference>
<reference evidence="2 3" key="1">
    <citation type="submission" date="2016-03" db="EMBL/GenBank/DDBJ databases">
        <title>Genome sequence of Rhodococcus kyotonensis KB10.</title>
        <authorList>
            <person name="Jeong H."/>
            <person name="Hong C.E."/>
            <person name="Jo S.H."/>
            <person name="Park J.M."/>
        </authorList>
    </citation>
    <scope>NUCLEOTIDE SEQUENCE [LARGE SCALE GENOMIC DNA]</scope>
    <source>
        <strain evidence="2 3">KB10</strain>
    </source>
</reference>
<dbReference type="InterPro" id="IPR041458">
    <property type="entry name" value="Rv3651-like_N"/>
</dbReference>
<evidence type="ECO:0000313" key="2">
    <source>
        <dbReference type="EMBL" id="OAK52519.1"/>
    </source>
</evidence>
<keyword evidence="3" id="KW-1185">Reference proteome</keyword>
<dbReference type="AlphaFoldDB" id="A0A177YBD9"/>
<comment type="caution">
    <text evidence="2">The sequence shown here is derived from an EMBL/GenBank/DDBJ whole genome shotgun (WGS) entry which is preliminary data.</text>
</comment>
<evidence type="ECO:0000313" key="3">
    <source>
        <dbReference type="Proteomes" id="UP000077519"/>
    </source>
</evidence>
<dbReference type="Pfam" id="PF18007">
    <property type="entry name" value="Rv3651-like_N"/>
    <property type="match status" value="1"/>
</dbReference>
<name>A0A177YBD9_9NOCA</name>
<protein>
    <recommendedName>
        <fullName evidence="1">Rv3651-like N-terminal domain-containing protein</fullName>
    </recommendedName>
</protein>
<sequence>MSTSRPEWILIETLVPGELNVVAKGGSPRRFADAVSLQRLAPDSKIGVEPFLKRALESRSCYEEVVDVRTRGGGSTAFRLLTHPVLGPTGAVHALQLWMGPSDVEPGPPRITSGVSWLLEKGVIAQTLEASMMSGVEPDAHVPERTPAEYYAKSIRFDDTAGLFTLCLAPTAGGTWEGSFSVLHADGRIMRWHCHARACLEPGEVGARVLWHDVTDTVEPDKPLLDVLARQRGMETLGIYPALLVPERSLLTMWLCENPAPWVQWRDVSSGFDVFHADDRHIIASAHERVQGGGHEQIVVRTKGSPGHAPWIPTHMRISSYPGDLGRHLAVVDMYLD</sequence>